<evidence type="ECO:0000256" key="3">
    <source>
        <dbReference type="HAMAP-Rule" id="MF_01469"/>
    </source>
</evidence>
<evidence type="ECO:0000259" key="5">
    <source>
        <dbReference type="Pfam" id="PF13331"/>
    </source>
</evidence>
<keyword evidence="1" id="KW-0479">Metal-binding</keyword>
<keyword evidence="3 6" id="KW-0378">Hydrolase</keyword>
<comment type="subcellular location">
    <subcellularLocation>
        <location evidence="3">Cytoplasm</location>
    </subcellularLocation>
</comment>
<dbReference type="GO" id="GO:0005737">
    <property type="term" value="C:cytoplasm"/>
    <property type="evidence" value="ECO:0007669"/>
    <property type="project" value="UniProtKB-SubCell"/>
</dbReference>
<feature type="domain" description="Ribonuclease M5 C-terminal" evidence="5">
    <location>
        <begin position="85"/>
        <end position="169"/>
    </location>
</feature>
<keyword evidence="3" id="KW-0963">Cytoplasm</keyword>
<keyword evidence="3" id="KW-0255">Endonuclease</keyword>
<dbReference type="CDD" id="cd01027">
    <property type="entry name" value="TOPRIM_RNase_M5_like"/>
    <property type="match status" value="1"/>
</dbReference>
<keyword evidence="3" id="KW-0690">Ribosome biogenesis</keyword>
<dbReference type="InterPro" id="IPR025156">
    <property type="entry name" value="RNase_M5_C"/>
</dbReference>
<dbReference type="NCBIfam" id="TIGR00334">
    <property type="entry name" value="5S_RNA_mat_M5"/>
    <property type="match status" value="1"/>
</dbReference>
<dbReference type="AlphaFoldDB" id="A0A7L7KRC1"/>
<dbReference type="GO" id="GO:0046872">
    <property type="term" value="F:metal ion binding"/>
    <property type="evidence" value="ECO:0007669"/>
    <property type="project" value="UniProtKB-KW"/>
</dbReference>
<gene>
    <name evidence="3 6" type="primary">rnmV</name>
    <name evidence="6" type="ORF">G4Z02_04045</name>
</gene>
<keyword evidence="7" id="KW-1185">Reference proteome</keyword>
<dbReference type="Gene3D" id="3.40.1360.10">
    <property type="match status" value="1"/>
</dbReference>
<dbReference type="PANTHER" id="PTHR39156">
    <property type="entry name" value="RIBONUCLEASE M5"/>
    <property type="match status" value="1"/>
</dbReference>
<reference evidence="6 7" key="1">
    <citation type="submission" date="2020-02" db="EMBL/GenBank/DDBJ databases">
        <authorList>
            <person name="Zheng R.K."/>
            <person name="Sun C.M."/>
        </authorList>
    </citation>
    <scope>NUCLEOTIDE SEQUENCE [LARGE SCALE GENOMIC DNA]</scope>
    <source>
        <strain evidence="7">zrk13</strain>
    </source>
</reference>
<dbReference type="InterPro" id="IPR034141">
    <property type="entry name" value="TOPRIM_RNase_M5-like"/>
</dbReference>
<sequence>MEGYHDLARLKAIYPTVDVIITNGSEISDTTLNELVKLQQTRGLILFLDPDYQGERIRSIIDETVGGAKHAFLTKQQCISKNGKKVGIEHASNEDIVTALQSVLTATSHTQSTITMRDLRQWNLVGTSNAKQRRQYVTETLGIGLCNGKTLLHKCHMFNLSKTDIQNVLKEYPHE</sequence>
<evidence type="ECO:0000256" key="4">
    <source>
        <dbReference type="NCBIfam" id="TIGR00334"/>
    </source>
</evidence>
<protein>
    <recommendedName>
        <fullName evidence="3 4">Ribonuclease M5</fullName>
        <ecNumber evidence="3 4">3.1.26.8</ecNumber>
    </recommendedName>
    <alternativeName>
        <fullName evidence="3">RNase M5</fullName>
    </alternativeName>
    <alternativeName>
        <fullName evidence="3">Ribosomal RNA terminal maturase M5</fullName>
    </alternativeName>
</protein>
<dbReference type="HAMAP" id="MF_01469">
    <property type="entry name" value="RNase_M5"/>
    <property type="match status" value="1"/>
</dbReference>
<accession>A0A7L7KRC1</accession>
<evidence type="ECO:0000313" key="7">
    <source>
        <dbReference type="Proteomes" id="UP000514720"/>
    </source>
</evidence>
<dbReference type="RefSeq" id="WP_258878582.1">
    <property type="nucleotide sequence ID" value="NZ_CP048914.1"/>
</dbReference>
<comment type="catalytic activity">
    <reaction evidence="3">
        <text>Endonucleolytic cleavage of RNA, removing 21 and 42 nucleotides, respectively, from the 5'- and 3'-termini of a 5S-rRNA precursor.</text>
        <dbReference type="EC" id="3.1.26.8"/>
    </reaction>
</comment>
<organism evidence="6 7">
    <name type="scientific">Candidatus Xianfuyuplasma coldseepsis</name>
    <dbReference type="NCBI Taxonomy" id="2782163"/>
    <lineage>
        <taxon>Bacteria</taxon>
        <taxon>Bacillati</taxon>
        <taxon>Mycoplasmatota</taxon>
        <taxon>Mollicutes</taxon>
        <taxon>Candidatus Izemoplasmatales</taxon>
        <taxon>Candidatus Izemoplasmataceae</taxon>
        <taxon>Candidatus Xianfuyuplasma</taxon>
    </lineage>
</organism>
<keyword evidence="3" id="KW-0540">Nuclease</keyword>
<dbReference type="SUPFAM" id="SSF110455">
    <property type="entry name" value="Toprim domain"/>
    <property type="match status" value="1"/>
</dbReference>
<keyword evidence="3" id="KW-0699">rRNA-binding</keyword>
<name>A0A7L7KRC1_9MOLU</name>
<keyword evidence="3" id="KW-0694">RNA-binding</keyword>
<evidence type="ECO:0000313" key="6">
    <source>
        <dbReference type="EMBL" id="QMS84959.1"/>
    </source>
</evidence>
<dbReference type="Pfam" id="PF13331">
    <property type="entry name" value="DUF4093"/>
    <property type="match status" value="1"/>
</dbReference>
<evidence type="ECO:0000256" key="2">
    <source>
        <dbReference type="ARBA" id="ARBA00022842"/>
    </source>
</evidence>
<comment type="similarity">
    <text evidence="3">Belongs to the ribonuclease M5 family.</text>
</comment>
<dbReference type="InterPro" id="IPR004466">
    <property type="entry name" value="RNase_M5"/>
</dbReference>
<dbReference type="PANTHER" id="PTHR39156:SF1">
    <property type="entry name" value="RIBONUCLEASE M5"/>
    <property type="match status" value="1"/>
</dbReference>
<proteinExistence type="inferred from homology"/>
<comment type="function">
    <text evidence="3">Required for correct processing of both the 5' and 3' ends of 5S rRNA precursor. Cleaves both sides of a double-stranded region yielding mature 5S rRNA in one step.</text>
</comment>
<dbReference type="GO" id="GO:0019843">
    <property type="term" value="F:rRNA binding"/>
    <property type="evidence" value="ECO:0007669"/>
    <property type="project" value="UniProtKB-KW"/>
</dbReference>
<dbReference type="EC" id="3.1.26.8" evidence="3 4"/>
<dbReference type="GO" id="GO:0006364">
    <property type="term" value="P:rRNA processing"/>
    <property type="evidence" value="ECO:0007669"/>
    <property type="project" value="UniProtKB-UniRule"/>
</dbReference>
<keyword evidence="2" id="KW-0460">Magnesium</keyword>
<evidence type="ECO:0000256" key="1">
    <source>
        <dbReference type="ARBA" id="ARBA00022723"/>
    </source>
</evidence>
<dbReference type="GO" id="GO:0043822">
    <property type="term" value="F:ribonuclease M5 activity"/>
    <property type="evidence" value="ECO:0007669"/>
    <property type="project" value="UniProtKB-UniRule"/>
</dbReference>
<dbReference type="EMBL" id="CP048914">
    <property type="protein sequence ID" value="QMS84959.1"/>
    <property type="molecule type" value="Genomic_DNA"/>
</dbReference>
<dbReference type="Proteomes" id="UP000514720">
    <property type="component" value="Chromosome"/>
</dbReference>
<keyword evidence="3" id="KW-0698">rRNA processing</keyword>
<dbReference type="KEGG" id="xcl:G4Z02_04045"/>